<gene>
    <name evidence="2" type="ORF">METZ01_LOCUS489203</name>
</gene>
<feature type="transmembrane region" description="Helical" evidence="1">
    <location>
        <begin position="102"/>
        <end position="122"/>
    </location>
</feature>
<feature type="transmembrane region" description="Helical" evidence="1">
    <location>
        <begin position="21"/>
        <end position="44"/>
    </location>
</feature>
<feature type="non-terminal residue" evidence="2">
    <location>
        <position position="1"/>
    </location>
</feature>
<reference evidence="2" key="1">
    <citation type="submission" date="2018-05" db="EMBL/GenBank/DDBJ databases">
        <authorList>
            <person name="Lanie J.A."/>
            <person name="Ng W.-L."/>
            <person name="Kazmierczak K.M."/>
            <person name="Andrzejewski T.M."/>
            <person name="Davidsen T.M."/>
            <person name="Wayne K.J."/>
            <person name="Tettelin H."/>
            <person name="Glass J.I."/>
            <person name="Rusch D."/>
            <person name="Podicherti R."/>
            <person name="Tsui H.-C.T."/>
            <person name="Winkler M.E."/>
        </authorList>
    </citation>
    <scope>NUCLEOTIDE SEQUENCE</scope>
</reference>
<sequence length="238" mass="27380">SMSQPIGRERKLFSNLREDNWWISPMLVLFGLLSFIVYSTWAAWQGEYFWWSGTINAEGFGGYLSPFYSPPLFLKEGMNGIPPISHALFGAWPDWLWWLPGYSPAWLILVFPLSFRFTCYYYRKAYYRAFSFTPPACAVGGIPQKDYKGETGILLFQNIHRYAMYFAIIFIFILSYDAIMAFFRNGEFGVGVGSIVLLINPLLLGAYTFGCHSFRHLIGGRRDCFSCSHAAEHAHSKW</sequence>
<accession>A0A383CWG7</accession>
<feature type="non-terminal residue" evidence="2">
    <location>
        <position position="238"/>
    </location>
</feature>
<keyword evidence="1" id="KW-1133">Transmembrane helix</keyword>
<name>A0A383CWG7_9ZZZZ</name>
<evidence type="ECO:0000313" key="2">
    <source>
        <dbReference type="EMBL" id="SVE36349.1"/>
    </source>
</evidence>
<dbReference type="AlphaFoldDB" id="A0A383CWG7"/>
<feature type="transmembrane region" description="Helical" evidence="1">
    <location>
        <begin position="188"/>
        <end position="209"/>
    </location>
</feature>
<organism evidence="2">
    <name type="scientific">marine metagenome</name>
    <dbReference type="NCBI Taxonomy" id="408172"/>
    <lineage>
        <taxon>unclassified sequences</taxon>
        <taxon>metagenomes</taxon>
        <taxon>ecological metagenomes</taxon>
    </lineage>
</organism>
<proteinExistence type="predicted"/>
<evidence type="ECO:0008006" key="3">
    <source>
        <dbReference type="Google" id="ProtNLM"/>
    </source>
</evidence>
<evidence type="ECO:0000256" key="1">
    <source>
        <dbReference type="SAM" id="Phobius"/>
    </source>
</evidence>
<keyword evidence="1" id="KW-0472">Membrane</keyword>
<protein>
    <recommendedName>
        <fullName evidence="3">Succinate dehydrogenase</fullName>
    </recommendedName>
</protein>
<feature type="transmembrane region" description="Helical" evidence="1">
    <location>
        <begin position="162"/>
        <end position="182"/>
    </location>
</feature>
<dbReference type="EMBL" id="UINC01212153">
    <property type="protein sequence ID" value="SVE36349.1"/>
    <property type="molecule type" value="Genomic_DNA"/>
</dbReference>
<keyword evidence="1" id="KW-0812">Transmembrane</keyword>